<dbReference type="AlphaFoldDB" id="A0A6G0L6E3"/>
<gene>
    <name evidence="2" type="ORF">PF010_g11439</name>
</gene>
<keyword evidence="1" id="KW-0732">Signal</keyword>
<comment type="caution">
    <text evidence="2">The sequence shown here is derived from an EMBL/GenBank/DDBJ whole genome shotgun (WGS) entry which is preliminary data.</text>
</comment>
<evidence type="ECO:0000313" key="3">
    <source>
        <dbReference type="Proteomes" id="UP000488956"/>
    </source>
</evidence>
<reference evidence="2 3" key="1">
    <citation type="submission" date="2018-09" db="EMBL/GenBank/DDBJ databases">
        <title>Genomic investigation of the strawberry pathogen Phytophthora fragariae indicates pathogenicity is determined by transcriptional variation in three key races.</title>
        <authorList>
            <person name="Adams T.M."/>
            <person name="Armitage A.D."/>
            <person name="Sobczyk M.K."/>
            <person name="Bates H.J."/>
            <person name="Dunwell J.M."/>
            <person name="Nellist C.F."/>
            <person name="Harrison R.J."/>
        </authorList>
    </citation>
    <scope>NUCLEOTIDE SEQUENCE [LARGE SCALE GENOMIC DNA]</scope>
    <source>
        <strain evidence="2 3">ONT-3</strain>
    </source>
</reference>
<feature type="signal peptide" evidence="1">
    <location>
        <begin position="1"/>
        <end position="16"/>
    </location>
</feature>
<evidence type="ECO:0008006" key="4">
    <source>
        <dbReference type="Google" id="ProtNLM"/>
    </source>
</evidence>
<organism evidence="2 3">
    <name type="scientific">Phytophthora fragariae</name>
    <dbReference type="NCBI Taxonomy" id="53985"/>
    <lineage>
        <taxon>Eukaryota</taxon>
        <taxon>Sar</taxon>
        <taxon>Stramenopiles</taxon>
        <taxon>Oomycota</taxon>
        <taxon>Peronosporomycetes</taxon>
        <taxon>Peronosporales</taxon>
        <taxon>Peronosporaceae</taxon>
        <taxon>Phytophthora</taxon>
    </lineage>
</organism>
<dbReference type="Proteomes" id="UP000488956">
    <property type="component" value="Unassembled WGS sequence"/>
</dbReference>
<sequence>MLVLCGFCLFNAFKRAAYYNVVTFGRNCNVEVLPPCPQIPPTLNLTQIDSLHAGWAQSTPVWFLPHTHILIQNTVKNGGSVRVLSVQRVQAGCSVSRTTGYYHPE</sequence>
<feature type="chain" id="PRO_5026174237" description="Secreted protein" evidence="1">
    <location>
        <begin position="17"/>
        <end position="105"/>
    </location>
</feature>
<name>A0A6G0L6E3_9STRA</name>
<accession>A0A6G0L6E3</accession>
<evidence type="ECO:0000313" key="2">
    <source>
        <dbReference type="EMBL" id="KAE9109704.1"/>
    </source>
</evidence>
<dbReference type="EMBL" id="QXFX01000607">
    <property type="protein sequence ID" value="KAE9109704.1"/>
    <property type="molecule type" value="Genomic_DNA"/>
</dbReference>
<protein>
    <recommendedName>
        <fullName evidence="4">Secreted protein</fullName>
    </recommendedName>
</protein>
<evidence type="ECO:0000256" key="1">
    <source>
        <dbReference type="SAM" id="SignalP"/>
    </source>
</evidence>
<proteinExistence type="predicted"/>